<proteinExistence type="predicted"/>
<dbReference type="Proteomes" id="UP000596857">
    <property type="component" value="Unassembled WGS sequence"/>
</dbReference>
<sequence length="120" mass="13910">MKYNNPPAKPLGEEEMLHFVQQSSILADRMRKMLYSVQDFVCEMISDPYNRRRMNREIHATTAAARKQARNTARSPVPSQVQQGFFFALDKSSLCEGEQTVFLVLTGCHFRYSNRLYNAK</sequence>
<dbReference type="RefSeq" id="WP_171719968.1">
    <property type="nucleotide sequence ID" value="NZ_WHOB01000086.1"/>
</dbReference>
<comment type="caution">
    <text evidence="1">The sequence shown here is derived from an EMBL/GenBank/DDBJ whole genome shotgun (WGS) entry which is preliminary data.</text>
</comment>
<dbReference type="EMBL" id="WHOB01000086">
    <property type="protein sequence ID" value="NOU82658.1"/>
    <property type="molecule type" value="Genomic_DNA"/>
</dbReference>
<evidence type="ECO:0000313" key="2">
    <source>
        <dbReference type="Proteomes" id="UP000596857"/>
    </source>
</evidence>
<reference evidence="1 2" key="1">
    <citation type="submission" date="2019-10" db="EMBL/GenBank/DDBJ databases">
        <title>Description of Paenibacillus terricola sp. nov.</title>
        <authorList>
            <person name="Carlier A."/>
            <person name="Qi S."/>
        </authorList>
    </citation>
    <scope>NUCLEOTIDE SEQUENCE [LARGE SCALE GENOMIC DNA]</scope>
    <source>
        <strain evidence="1 2">LMG 31459</strain>
    </source>
</reference>
<organism evidence="1 2">
    <name type="scientific">Paenibacillus phytohabitans</name>
    <dbReference type="NCBI Taxonomy" id="2654978"/>
    <lineage>
        <taxon>Bacteria</taxon>
        <taxon>Bacillati</taxon>
        <taxon>Bacillota</taxon>
        <taxon>Bacilli</taxon>
        <taxon>Bacillales</taxon>
        <taxon>Paenibacillaceae</taxon>
        <taxon>Paenibacillus</taxon>
    </lineage>
</organism>
<keyword evidence="2" id="KW-1185">Reference proteome</keyword>
<gene>
    <name evidence="1" type="ORF">GC101_27725</name>
</gene>
<evidence type="ECO:0000313" key="1">
    <source>
        <dbReference type="EMBL" id="NOU82658.1"/>
    </source>
</evidence>
<name>A0ABX1YS56_9BACL</name>
<accession>A0ABX1YS56</accession>
<protein>
    <submittedName>
        <fullName evidence="1">Uncharacterized protein</fullName>
    </submittedName>
</protein>